<dbReference type="InterPro" id="IPR000182">
    <property type="entry name" value="GNAT_dom"/>
</dbReference>
<proteinExistence type="predicted"/>
<dbReference type="InterPro" id="IPR016181">
    <property type="entry name" value="Acyl_CoA_acyltransferase"/>
</dbReference>
<evidence type="ECO:0000259" key="1">
    <source>
        <dbReference type="PROSITE" id="PS51186"/>
    </source>
</evidence>
<reference evidence="2 3" key="1">
    <citation type="submission" date="2014-06" db="EMBL/GenBank/DDBJ databases">
        <title>The genome of the endonuclear symbiont Nucleicultrix amoebiphila.</title>
        <authorList>
            <person name="Schulz F."/>
            <person name="Horn M."/>
        </authorList>
    </citation>
    <scope>NUCLEOTIDE SEQUENCE [LARGE SCALE GENOMIC DNA]</scope>
    <source>
        <strain evidence="2 3">FS5</strain>
    </source>
</reference>
<dbReference type="Pfam" id="PF00583">
    <property type="entry name" value="Acetyltransf_1"/>
    <property type="match status" value="1"/>
</dbReference>
<dbReference type="PROSITE" id="PS51186">
    <property type="entry name" value="GNAT"/>
    <property type="match status" value="1"/>
</dbReference>
<feature type="domain" description="N-acetyltransferase" evidence="1">
    <location>
        <begin position="123"/>
        <end position="265"/>
    </location>
</feature>
<evidence type="ECO:0000313" key="2">
    <source>
        <dbReference type="EMBL" id="ARN84260.1"/>
    </source>
</evidence>
<dbReference type="CDD" id="cd04301">
    <property type="entry name" value="NAT_SF"/>
    <property type="match status" value="1"/>
</dbReference>
<evidence type="ECO:0000313" key="3">
    <source>
        <dbReference type="Proteomes" id="UP000237351"/>
    </source>
</evidence>
<dbReference type="Gene3D" id="3.40.630.30">
    <property type="match status" value="1"/>
</dbReference>
<keyword evidence="3" id="KW-1185">Reference proteome</keyword>
<protein>
    <recommendedName>
        <fullName evidence="1">N-acetyltransferase domain-containing protein</fullName>
    </recommendedName>
</protein>
<dbReference type="AlphaFoldDB" id="A0A1W6N315"/>
<organism evidence="2 3">
    <name type="scientific">Candidatus Nucleicultrix amoebiphila FS5</name>
    <dbReference type="NCBI Taxonomy" id="1414854"/>
    <lineage>
        <taxon>Bacteria</taxon>
        <taxon>Pseudomonadati</taxon>
        <taxon>Pseudomonadota</taxon>
        <taxon>Alphaproteobacteria</taxon>
        <taxon>Holosporales</taxon>
        <taxon>Candidatus Nucleicultricaceae</taxon>
        <taxon>Candidatus Nucleicultrix</taxon>
    </lineage>
</organism>
<name>A0A1W6N315_9PROT</name>
<dbReference type="KEGG" id="naf:GQ61_01685"/>
<dbReference type="EMBL" id="CP008743">
    <property type="protein sequence ID" value="ARN84260.1"/>
    <property type="molecule type" value="Genomic_DNA"/>
</dbReference>
<dbReference type="STRING" id="1414854.GQ61_01685"/>
<dbReference type="Proteomes" id="UP000237351">
    <property type="component" value="Chromosome"/>
</dbReference>
<gene>
    <name evidence="2" type="ORF">GQ61_01685</name>
</gene>
<accession>A0A1W6N315</accession>
<dbReference type="GO" id="GO:0016747">
    <property type="term" value="F:acyltransferase activity, transferring groups other than amino-acyl groups"/>
    <property type="evidence" value="ECO:0007669"/>
    <property type="project" value="InterPro"/>
</dbReference>
<sequence length="265" mass="30430">MQRMIKDPNIENGRHLVDHFRYIATSSHQLEFQEKGNFIAISSREGPKGGNYILGVGEDKTEFQYFIETFKQKKCSFTWFSTPLTPQLEMTLQAFGLEKANELIGLSFNLDNFVNVTQPSDDIRIKEVRSTEDFVHWCTVHATVWNKSLENTLSFFQGFHLNLDKPEIVRLFVSEMNGHCVGSSALYMQDDIAGCYWGAVLPDYRKKGLATLMLEKRLQVAQAQGCKKVVAQCLPSSKKIFQKSGFLHECDFALYRYKISQENVR</sequence>
<dbReference type="SUPFAM" id="SSF55729">
    <property type="entry name" value="Acyl-CoA N-acyltransferases (Nat)"/>
    <property type="match status" value="1"/>
</dbReference>